<organism evidence="1 2">
    <name type="scientific">Corynebacterium kalidii</name>
    <dbReference type="NCBI Taxonomy" id="2931982"/>
    <lineage>
        <taxon>Bacteria</taxon>
        <taxon>Bacillati</taxon>
        <taxon>Actinomycetota</taxon>
        <taxon>Actinomycetes</taxon>
        <taxon>Mycobacteriales</taxon>
        <taxon>Corynebacteriaceae</taxon>
        <taxon>Corynebacterium</taxon>
    </lineage>
</organism>
<dbReference type="Proteomes" id="UP001139207">
    <property type="component" value="Unassembled WGS sequence"/>
</dbReference>
<protein>
    <submittedName>
        <fullName evidence="1">DUF3107 domain-containing protein</fullName>
    </submittedName>
</protein>
<reference evidence="1" key="1">
    <citation type="submission" date="2022-04" db="EMBL/GenBank/DDBJ databases">
        <title>Corynebacterium kalidii LD5P10.</title>
        <authorList>
            <person name="Sun J.Q."/>
        </authorList>
    </citation>
    <scope>NUCLEOTIDE SEQUENCE</scope>
    <source>
        <strain evidence="1">LD5P10</strain>
    </source>
</reference>
<dbReference type="EMBL" id="JALIEA010000011">
    <property type="protein sequence ID" value="MCJ7858042.1"/>
    <property type="molecule type" value="Genomic_DNA"/>
</dbReference>
<gene>
    <name evidence="1" type="ORF">MUN33_04825</name>
</gene>
<dbReference type="Pfam" id="PF11305">
    <property type="entry name" value="DUF3107"/>
    <property type="match status" value="1"/>
</dbReference>
<evidence type="ECO:0000313" key="2">
    <source>
        <dbReference type="Proteomes" id="UP001139207"/>
    </source>
</evidence>
<evidence type="ECO:0000313" key="1">
    <source>
        <dbReference type="EMBL" id="MCJ7858042.1"/>
    </source>
</evidence>
<dbReference type="AlphaFoldDB" id="A0A9X2AZ05"/>
<comment type="caution">
    <text evidence="1">The sequence shown here is derived from an EMBL/GenBank/DDBJ whole genome shotgun (WGS) entry which is preliminary data.</text>
</comment>
<dbReference type="InterPro" id="IPR021456">
    <property type="entry name" value="DUF3107"/>
</dbReference>
<sequence length="78" mass="8419">MDIKVGFVDNPRDLVISSADEQDAVVAQVEEFLASKNTDSTGTLTLKDNKGSIYIIVRDQVSYVEVGSSAQRPVGFIA</sequence>
<accession>A0A9X2AZ05</accession>
<keyword evidence="2" id="KW-1185">Reference proteome</keyword>
<dbReference type="RefSeq" id="WP_244803756.1">
    <property type="nucleotide sequence ID" value="NZ_JALIEA010000011.1"/>
</dbReference>
<proteinExistence type="predicted"/>
<name>A0A9X2AZ05_9CORY</name>